<accession>A0A9Q9AUT0</accession>
<evidence type="ECO:0000313" key="1">
    <source>
        <dbReference type="EMBL" id="USW55209.1"/>
    </source>
</evidence>
<sequence length="69" mass="7843">MAVKQYLLSEDYKVQSIAPGEDEDYSILLESTNFVDDRSSDGLVDRAELYMLSMPDFFREPSVLSGRMA</sequence>
<protein>
    <submittedName>
        <fullName evidence="1">Uncharacterized protein</fullName>
    </submittedName>
</protein>
<proteinExistence type="predicted"/>
<organism evidence="1 2">
    <name type="scientific">Septoria linicola</name>
    <dbReference type="NCBI Taxonomy" id="215465"/>
    <lineage>
        <taxon>Eukaryota</taxon>
        <taxon>Fungi</taxon>
        <taxon>Dikarya</taxon>
        <taxon>Ascomycota</taxon>
        <taxon>Pezizomycotina</taxon>
        <taxon>Dothideomycetes</taxon>
        <taxon>Dothideomycetidae</taxon>
        <taxon>Mycosphaerellales</taxon>
        <taxon>Mycosphaerellaceae</taxon>
        <taxon>Septoria</taxon>
    </lineage>
</organism>
<evidence type="ECO:0000313" key="2">
    <source>
        <dbReference type="Proteomes" id="UP001056384"/>
    </source>
</evidence>
<dbReference type="Proteomes" id="UP001056384">
    <property type="component" value="Chromosome 7"/>
</dbReference>
<name>A0A9Q9AUT0_9PEZI</name>
<dbReference type="AlphaFoldDB" id="A0A9Q9AUT0"/>
<reference evidence="1" key="1">
    <citation type="submission" date="2022-06" db="EMBL/GenBank/DDBJ databases">
        <title>Complete genome sequences of two strains of the flax pathogen Septoria linicola.</title>
        <authorList>
            <person name="Lapalu N."/>
            <person name="Simon A."/>
            <person name="Demenou B."/>
            <person name="Paumier D."/>
            <person name="Guillot M.-P."/>
            <person name="Gout L."/>
            <person name="Valade R."/>
        </authorList>
    </citation>
    <scope>NUCLEOTIDE SEQUENCE</scope>
    <source>
        <strain evidence="1">SE15195</strain>
    </source>
</reference>
<keyword evidence="2" id="KW-1185">Reference proteome</keyword>
<gene>
    <name evidence="1" type="ORF">Slin15195_G085280</name>
</gene>
<dbReference type="EMBL" id="CP099424">
    <property type="protein sequence ID" value="USW55209.1"/>
    <property type="molecule type" value="Genomic_DNA"/>
</dbReference>